<dbReference type="PROSITE" id="PS51257">
    <property type="entry name" value="PROKAR_LIPOPROTEIN"/>
    <property type="match status" value="1"/>
</dbReference>
<dbReference type="Proteomes" id="UP001154061">
    <property type="component" value="Unassembled WGS sequence"/>
</dbReference>
<evidence type="ECO:0000313" key="3">
    <source>
        <dbReference type="Proteomes" id="UP001154061"/>
    </source>
</evidence>
<name>A0A9Q4L6B6_9EURY</name>
<keyword evidence="1" id="KW-0472">Membrane</keyword>
<keyword evidence="1" id="KW-1133">Transmembrane helix</keyword>
<feature type="transmembrane region" description="Helical" evidence="1">
    <location>
        <begin position="38"/>
        <end position="59"/>
    </location>
</feature>
<keyword evidence="1" id="KW-0812">Transmembrane</keyword>
<evidence type="ECO:0000313" key="2">
    <source>
        <dbReference type="EMBL" id="MDF9747357.1"/>
    </source>
</evidence>
<organism evidence="2 3">
    <name type="scientific">Natrinema salsiterrestre</name>
    <dbReference type="NCBI Taxonomy" id="2950540"/>
    <lineage>
        <taxon>Archaea</taxon>
        <taxon>Methanobacteriati</taxon>
        <taxon>Methanobacteriota</taxon>
        <taxon>Stenosarchaea group</taxon>
        <taxon>Halobacteria</taxon>
        <taxon>Halobacteriales</taxon>
        <taxon>Natrialbaceae</taxon>
        <taxon>Natrinema</taxon>
    </lineage>
</organism>
<gene>
    <name evidence="2" type="ORF">NDI89_17355</name>
</gene>
<dbReference type="AlphaFoldDB" id="A0A9Q4L6B6"/>
<proteinExistence type="predicted"/>
<evidence type="ECO:0000256" key="1">
    <source>
        <dbReference type="SAM" id="Phobius"/>
    </source>
</evidence>
<sequence>MYRGYRLLSALFEAVLFGGALAVGCYVAMGSVVADGALALTIAGVVGGFALCVVASVSYPLTIRDGRPFPVSRFVLDASIWIP</sequence>
<comment type="caution">
    <text evidence="2">The sequence shown here is derived from an EMBL/GenBank/DDBJ whole genome shotgun (WGS) entry which is preliminary data.</text>
</comment>
<dbReference type="EMBL" id="JAMQOT010000006">
    <property type="protein sequence ID" value="MDF9747357.1"/>
    <property type="molecule type" value="Genomic_DNA"/>
</dbReference>
<reference evidence="2" key="1">
    <citation type="submission" date="2022-06" db="EMBL/GenBank/DDBJ databases">
        <title>Natrinema sp. a new haloarchaeum isolate from saline soil.</title>
        <authorList>
            <person name="Strakova D."/>
            <person name="Galisteo C."/>
            <person name="Sanchez-Porro C."/>
            <person name="Ventosa A."/>
        </authorList>
    </citation>
    <scope>NUCLEOTIDE SEQUENCE</scope>
    <source>
        <strain evidence="2">S1CR25-10</strain>
    </source>
</reference>
<keyword evidence="3" id="KW-1185">Reference proteome</keyword>
<accession>A0A9Q4L6B6</accession>
<protein>
    <submittedName>
        <fullName evidence="2">Uncharacterized protein</fullName>
    </submittedName>
</protein>
<dbReference type="RefSeq" id="WP_277523294.1">
    <property type="nucleotide sequence ID" value="NZ_JAMQOT010000006.1"/>
</dbReference>